<dbReference type="SUPFAM" id="SSF51294">
    <property type="entry name" value="Hedgehog/intein (Hint) domain"/>
    <property type="match status" value="1"/>
</dbReference>
<evidence type="ECO:0000256" key="2">
    <source>
        <dbReference type="SAM" id="MobiDB-lite"/>
    </source>
</evidence>
<dbReference type="InterPro" id="IPR022385">
    <property type="entry name" value="Rhs_assc_core"/>
</dbReference>
<dbReference type="Pfam" id="PF07591">
    <property type="entry name" value="PT-HINT"/>
    <property type="match status" value="1"/>
</dbReference>
<organism evidence="4 5">
    <name type="scientific">Actinacidiphila alni</name>
    <dbReference type="NCBI Taxonomy" id="380248"/>
    <lineage>
        <taxon>Bacteria</taxon>
        <taxon>Bacillati</taxon>
        <taxon>Actinomycetota</taxon>
        <taxon>Actinomycetes</taxon>
        <taxon>Kitasatosporales</taxon>
        <taxon>Streptomycetaceae</taxon>
        <taxon>Actinacidiphila</taxon>
    </lineage>
</organism>
<dbReference type="InterPro" id="IPR003587">
    <property type="entry name" value="Hint_dom_N"/>
</dbReference>
<feature type="compositionally biased region" description="Polar residues" evidence="2">
    <location>
        <begin position="792"/>
        <end position="809"/>
    </location>
</feature>
<protein>
    <submittedName>
        <fullName evidence="4">Intein C-terminal splicing region/RHS repeat-associated core domain-containing protein</fullName>
    </submittedName>
</protein>
<feature type="region of interest" description="Disordered" evidence="2">
    <location>
        <begin position="784"/>
        <end position="810"/>
    </location>
</feature>
<feature type="region of interest" description="Disordered" evidence="2">
    <location>
        <begin position="1593"/>
        <end position="1640"/>
    </location>
</feature>
<sequence>MRGFGVGTVKQRQRRLRRLWVAGAVIGAVTATGLGTAPAAWASEPHGHHTVSLEKTKPGTAVPFRASTVKAKDPAVVAARNAALRSAKPVQWPTDADTAVRFVPKAKNSVSAASDTATVKVAAHSAATAAGVDGALLSFTRPAGTGAAQISLDYSGFADAYGGDFASRLTLVEMPACALTSPEKAECRTRTPLAAHNDLTGRTLSVSVPAVAPATKGDASSTRLTVLGVTSTAKSGAGSYQATALAPSGSWNAGGSSGDFSWSYPMQVPPAAAGPAPNLALGYDSQSVDGRLPSTNNQPSWVGEGWDLPTSYIERSYDSCDDDGQDKKYDECWANDNATLVLNGKSTPLIKDKNTGEWHPKEDDGERVIHWTGAVNGDNDGEYWTVTTPDGSQYTFGLNRLPGWSTGKAETNSTWTVPVYGDDSSEPGYTGGTSFSGRSLTQAWRWNLDYVVDTHQNAMSYWYSKENNAYGQNGTTTATGTTYVRGGYLSRIDYGITASTVFGTAPDQVVFSTRERCLPTDTEPCGTLSPTTAKDWPDVPFDQICNLGTVCKNTPSPTFFSRRRLVGVTAKVWDASLTTPAYRDVDAWTLDQNFVDPGDGTSASLWLKSITRTGKDGADLAMKPITFAGIQLANRVDTTHDDIAALIKWRVRTITTETGSVITVNYSDPQCIVGTNMPSAPDSNTKLCYPVWWTPPLTAKPQLDWFHKYVVKQVNESDPSGGAPLKETDYTYNGNPAWHYDSDDVISPASRKTWSVWRGYGSVTTTTGDAQSARTKTVATFFRGMDGDKQSDGTTRSVKVTDSNGTQVTDSDELAGDVRESVTYNGAAEVSGTITDEWIHQTATDGTRIATFVRPAAVHNRTDIVGGSPRTTTSITTYDAATGEPTEVNDLGDDAVSGDEQCTRTTYVNNVDAWIMAAPIRVETVDVSCGTTPSRPDNVVSDARTLYDYASYGTAPTHGEETSTQRLTSYNGSTPVYQTVSNSTYDTQGRVLTVKDAAGHTSSTAYTPSSGGPLTQTVTKDAKDYATTTTYDPARGVATSVVDPNSKRTDYAYDPLGRVTGIWLANRNKSAGQQPNLTYTYALSNSAASYVRTGKVRNDGTSYDYTYAIYDSMLRPRQSQTPAPGGGRVISETKYDSRGLAVETDADYTDGSTASGTLANITSVEPAQTLTTYDGASRPTAADFYAKGTKKWTTSTSYGGDRTTVIPPNGGVATTTLTDTLGRTTETRQYDNGTASGPYTSITYGYDAKSRLTKVTDAGNNVWTYGYDVMGRQVTATDPDAGATRTAYNDLDQMVATTDSRGKTISYTYDELGRKTGMFDSAVADQSSDNQLAKWTYDSVSKGQPTSSIRYVKDSTTGATLSYTSQVGAYDELYRPTATRVVIPSATGEGALAGSYVSNATYNLDGTLYSTSDPAAGGLPSESLVYGYNELGMPKNLNGASGYVQNTQYTKLSQVQQITLGESSNSATKWVQETNTYEDGTGRLNRQLITDDTHTAPVDDTHYSYDDAGNPTVVDATDDTGDDTQCYRYDGHDRLTQAWTATNGCASDPTTGILGGPAPYWQTYSYDKLGNRTQLVQHGTNTGAPDATTTYTYGAEDGSQPHTLTSSKTVEAGKPDKQNAYGYDKSGNTTNRTLDGTSESLQWDDEGDLAQADDSDGTSASYLYDADGERLLSRDASGTTLYLGDTELKLLKGTTSTNGTRYYSWGDQTVATRSGDGSLEWVLTDAHNTATTQIDADTQTAVHRRTDPFGNSRGSDPDSWTGDQGFVGGVEDDTTGLTHLGARDYDPTIGRFISLDPVLELTDPQQINGYSYASSNPVTGSDPSGLMNAAVGGGGYCDDSCQKDIAALDKQHSEQGAGTPKKKHCSFWNVKCGAKAVVHKVKHVVEQHPVIAAVVATAVVVSAVACVVGTGGACAAVLVAAAEGVTAGAEFGATAAVVSGATSAVVAGGATVAAEVATASVAAATVTKAVETAAKEDAAASAGADTAAAGAKAKADSGSASGGERAADAAPQTGAACSFVPSTPVLMANGKSKPIGDIAVGDKVKTADPDTGKNDGSHAVTATWVNHDDDLVDLTIKVPGAKPATVHTTSKHPFWDDTTHTWVPAGTLKPGHALNTDHDQHVTVIAVRITAGAANRDNLTVSDVHTYYVLAGTTPVLVHNCNGEVAQQLASRSSDIHSQAGSPIAMSKSTVSVIRARTPHGTVDVVAGSGRGLTKAQREMIGKGEILADNIAGMHAEQNALLYINKMGWEPIAGGASRSVCNTYCAPLIRATGGRMTGQTYQSESGTMVRTFVW</sequence>
<accession>A0A1I2JJ83</accession>
<dbReference type="Pfam" id="PF05593">
    <property type="entry name" value="RHS_repeat"/>
    <property type="match status" value="2"/>
</dbReference>
<dbReference type="InterPro" id="IPR056823">
    <property type="entry name" value="TEN-like_YD-shell"/>
</dbReference>
<dbReference type="STRING" id="380248.SAMN05216251_118113"/>
<dbReference type="NCBIfam" id="TIGR01643">
    <property type="entry name" value="YD_repeat_2x"/>
    <property type="match status" value="2"/>
</dbReference>
<feature type="compositionally biased region" description="Polar residues" evidence="2">
    <location>
        <begin position="1600"/>
        <end position="1609"/>
    </location>
</feature>
<dbReference type="PANTHER" id="PTHR32305:SF17">
    <property type="entry name" value="TRNA NUCLEASE WAPA"/>
    <property type="match status" value="1"/>
</dbReference>
<keyword evidence="5" id="KW-1185">Reference proteome</keyword>
<dbReference type="Proteomes" id="UP000199323">
    <property type="component" value="Unassembled WGS sequence"/>
</dbReference>
<dbReference type="NCBIfam" id="TIGR03696">
    <property type="entry name" value="Rhs_assc_core"/>
    <property type="match status" value="1"/>
</dbReference>
<gene>
    <name evidence="4" type="ORF">SAMN05216251_118113</name>
</gene>
<feature type="region of interest" description="Disordered" evidence="2">
    <location>
        <begin position="1746"/>
        <end position="1773"/>
    </location>
</feature>
<dbReference type="InterPro" id="IPR031325">
    <property type="entry name" value="RHS_repeat"/>
</dbReference>
<dbReference type="PANTHER" id="PTHR32305">
    <property type="match status" value="1"/>
</dbReference>
<dbReference type="CDD" id="cd00081">
    <property type="entry name" value="Hint"/>
    <property type="match status" value="1"/>
</dbReference>
<proteinExistence type="predicted"/>
<evidence type="ECO:0000256" key="1">
    <source>
        <dbReference type="ARBA" id="ARBA00022737"/>
    </source>
</evidence>
<feature type="domain" description="Hint" evidence="3">
    <location>
        <begin position="2016"/>
        <end position="2118"/>
    </location>
</feature>
<name>A0A1I2JJ83_9ACTN</name>
<dbReference type="InterPro" id="IPR036844">
    <property type="entry name" value="Hint_dom_sf"/>
</dbReference>
<keyword evidence="1" id="KW-0677">Repeat</keyword>
<dbReference type="Gene3D" id="2.180.10.10">
    <property type="entry name" value="RHS repeat-associated core"/>
    <property type="match status" value="2"/>
</dbReference>
<evidence type="ECO:0000259" key="3">
    <source>
        <dbReference type="SMART" id="SM00306"/>
    </source>
</evidence>
<evidence type="ECO:0000313" key="5">
    <source>
        <dbReference type="Proteomes" id="UP000199323"/>
    </source>
</evidence>
<dbReference type="Pfam" id="PF25023">
    <property type="entry name" value="TEN_YD-shell"/>
    <property type="match status" value="1"/>
</dbReference>
<dbReference type="SMART" id="SM00306">
    <property type="entry name" value="HintN"/>
    <property type="match status" value="1"/>
</dbReference>
<dbReference type="EMBL" id="FONG01000018">
    <property type="protein sequence ID" value="SFF54935.1"/>
    <property type="molecule type" value="Genomic_DNA"/>
</dbReference>
<dbReference type="InterPro" id="IPR006530">
    <property type="entry name" value="YD"/>
</dbReference>
<reference evidence="4 5" key="1">
    <citation type="submission" date="2016-10" db="EMBL/GenBank/DDBJ databases">
        <authorList>
            <person name="de Groot N.N."/>
        </authorList>
    </citation>
    <scope>NUCLEOTIDE SEQUENCE [LARGE SCALE GENOMIC DNA]</scope>
    <source>
        <strain evidence="4 5">CGMCC 4.3510</strain>
    </source>
</reference>
<dbReference type="InterPro" id="IPR050708">
    <property type="entry name" value="T6SS_VgrG/RHS"/>
</dbReference>
<dbReference type="Gene3D" id="2.170.16.10">
    <property type="entry name" value="Hedgehog/Intein (Hint) domain"/>
    <property type="match status" value="1"/>
</dbReference>
<evidence type="ECO:0000313" key="4">
    <source>
        <dbReference type="EMBL" id="SFF54935.1"/>
    </source>
</evidence>
<feature type="compositionally biased region" description="Polar residues" evidence="2">
    <location>
        <begin position="1626"/>
        <end position="1640"/>
    </location>
</feature>